<dbReference type="GO" id="GO:0005524">
    <property type="term" value="F:ATP binding"/>
    <property type="evidence" value="ECO:0007669"/>
    <property type="project" value="UniProtKB-UniRule"/>
</dbReference>
<keyword evidence="1 3" id="KW-0808">Transferase</keyword>
<name>A0A934N4S4_9BACT</name>
<dbReference type="CDD" id="cd24008">
    <property type="entry name" value="ASKHA_NBD_GLK"/>
    <property type="match status" value="1"/>
</dbReference>
<dbReference type="Pfam" id="PF02685">
    <property type="entry name" value="Glucokinase"/>
    <property type="match status" value="1"/>
</dbReference>
<dbReference type="Gene3D" id="3.40.367.20">
    <property type="match status" value="1"/>
</dbReference>
<dbReference type="InterPro" id="IPR043129">
    <property type="entry name" value="ATPase_NBD"/>
</dbReference>
<dbReference type="Proteomes" id="UP000612893">
    <property type="component" value="Unassembled WGS sequence"/>
</dbReference>
<keyword evidence="3" id="KW-0067">ATP-binding</keyword>
<dbReference type="RefSeq" id="WP_338204484.1">
    <property type="nucleotide sequence ID" value="NZ_JAEKNR010000213.1"/>
</dbReference>
<dbReference type="EC" id="2.7.1.2" evidence="3"/>
<dbReference type="InterPro" id="IPR003836">
    <property type="entry name" value="Glucokinase"/>
</dbReference>
<evidence type="ECO:0000313" key="5">
    <source>
        <dbReference type="EMBL" id="MBJ7600590.1"/>
    </source>
</evidence>
<evidence type="ECO:0000256" key="2">
    <source>
        <dbReference type="ARBA" id="ARBA00022777"/>
    </source>
</evidence>
<dbReference type="HAMAP" id="MF_00524">
    <property type="entry name" value="Glucokinase"/>
    <property type="match status" value="1"/>
</dbReference>
<gene>
    <name evidence="3 5" type="primary">glk</name>
    <name evidence="5" type="ORF">JF922_21280</name>
</gene>
<dbReference type="GO" id="GO:0004340">
    <property type="term" value="F:glucokinase activity"/>
    <property type="evidence" value="ECO:0007669"/>
    <property type="project" value="UniProtKB-UniRule"/>
</dbReference>
<keyword evidence="2 3" id="KW-0418">Kinase</keyword>
<dbReference type="Gene3D" id="3.30.420.40">
    <property type="match status" value="1"/>
</dbReference>
<keyword evidence="6" id="KW-1185">Reference proteome</keyword>
<comment type="catalytic activity">
    <reaction evidence="3">
        <text>D-glucose + ATP = D-glucose 6-phosphate + ADP + H(+)</text>
        <dbReference type="Rhea" id="RHEA:17825"/>
        <dbReference type="ChEBI" id="CHEBI:4167"/>
        <dbReference type="ChEBI" id="CHEBI:15378"/>
        <dbReference type="ChEBI" id="CHEBI:30616"/>
        <dbReference type="ChEBI" id="CHEBI:61548"/>
        <dbReference type="ChEBI" id="CHEBI:456216"/>
        <dbReference type="EC" id="2.7.1.2"/>
    </reaction>
</comment>
<protein>
    <recommendedName>
        <fullName evidence="3">Glucokinase</fullName>
        <ecNumber evidence="3">2.7.1.2</ecNumber>
    </recommendedName>
    <alternativeName>
        <fullName evidence="3">Glucose kinase</fullName>
    </alternativeName>
</protein>
<organism evidence="5 6">
    <name type="scientific">Candidatus Nephthysia bennettiae</name>
    <dbReference type="NCBI Taxonomy" id="3127016"/>
    <lineage>
        <taxon>Bacteria</taxon>
        <taxon>Bacillati</taxon>
        <taxon>Candidatus Dormiibacterota</taxon>
        <taxon>Candidatus Dormibacteria</taxon>
        <taxon>Candidatus Dormibacterales</taxon>
        <taxon>Candidatus Dormibacteraceae</taxon>
        <taxon>Candidatus Nephthysia</taxon>
    </lineage>
</organism>
<keyword evidence="3" id="KW-0547">Nucleotide-binding</keyword>
<evidence type="ECO:0000256" key="3">
    <source>
        <dbReference type="HAMAP-Rule" id="MF_00524"/>
    </source>
</evidence>
<comment type="caution">
    <text evidence="5">The sequence shown here is derived from an EMBL/GenBank/DDBJ whole genome shotgun (WGS) entry which is preliminary data.</text>
</comment>
<evidence type="ECO:0000313" key="6">
    <source>
        <dbReference type="Proteomes" id="UP000612893"/>
    </source>
</evidence>
<evidence type="ECO:0000256" key="4">
    <source>
        <dbReference type="RuleBase" id="RU004046"/>
    </source>
</evidence>
<evidence type="ECO:0000256" key="1">
    <source>
        <dbReference type="ARBA" id="ARBA00022679"/>
    </source>
</evidence>
<dbReference type="NCBIfam" id="TIGR00749">
    <property type="entry name" value="glk"/>
    <property type="match status" value="1"/>
</dbReference>
<dbReference type="GO" id="GO:0005737">
    <property type="term" value="C:cytoplasm"/>
    <property type="evidence" value="ECO:0007669"/>
    <property type="project" value="UniProtKB-SubCell"/>
</dbReference>
<comment type="subcellular location">
    <subcellularLocation>
        <location evidence="3">Cytoplasm</location>
    </subcellularLocation>
</comment>
<dbReference type="AlphaFoldDB" id="A0A934N4S4"/>
<proteinExistence type="inferred from homology"/>
<comment type="similarity">
    <text evidence="3 4">Belongs to the bacterial glucokinase family.</text>
</comment>
<dbReference type="PANTHER" id="PTHR47363:SF1">
    <property type="entry name" value="GLUCOKINASE"/>
    <property type="match status" value="1"/>
</dbReference>
<feature type="binding site" evidence="3">
    <location>
        <begin position="16"/>
        <end position="21"/>
    </location>
    <ligand>
        <name>ATP</name>
        <dbReference type="ChEBI" id="CHEBI:30616"/>
    </ligand>
</feature>
<dbReference type="PANTHER" id="PTHR47363">
    <property type="entry name" value="GLUCOKINASE"/>
    <property type="match status" value="1"/>
</dbReference>
<accession>A0A934N4S4</accession>
<reference evidence="5" key="1">
    <citation type="submission" date="2020-10" db="EMBL/GenBank/DDBJ databases">
        <title>Ca. Dormibacterota MAGs.</title>
        <authorList>
            <person name="Montgomery K."/>
        </authorList>
    </citation>
    <scope>NUCLEOTIDE SEQUENCE [LARGE SCALE GENOMIC DNA]</scope>
    <source>
        <strain evidence="5">SC8812_S17_10</strain>
    </source>
</reference>
<keyword evidence="3" id="KW-0963">Cytoplasm</keyword>
<dbReference type="EMBL" id="JAEKNR010000213">
    <property type="protein sequence ID" value="MBJ7600590.1"/>
    <property type="molecule type" value="Genomic_DNA"/>
</dbReference>
<keyword evidence="3" id="KW-0324">Glycolysis</keyword>
<dbReference type="SUPFAM" id="SSF53067">
    <property type="entry name" value="Actin-like ATPase domain"/>
    <property type="match status" value="1"/>
</dbReference>
<sequence>MNRDATQEGDLLLLAGDVGGTKTDLAVVSAAAGPRQPLAKRRYPSGDYPGLAEMSLEFLQEAGLRVRAASFDVAGPVLHGAAQLTNLAWRLDETSLAGALGVQRVWLMNDLVATANAIPLLQPDELHLVKAGQAAEGGAIAVLAPGTGLGEAFLVASEGAYQAHPSEGGHGAFAPTSELEIELLKSLWEEFDHVSYERVASGVGIPNLYQFLRDRRGIAESPELAREFAATEDSTRPIVQAGLRGQDPLAVATLELFLHILGTEATNLALKVLSTGGLYLAGGIAQALREQLSTDAFLGAFVRAGRFGPMLEQVPINVIMGPEVALLGAASEGLRRLGARVSPAVQGAAADPRQMQ</sequence>
<dbReference type="GO" id="GO:0006096">
    <property type="term" value="P:glycolytic process"/>
    <property type="evidence" value="ECO:0007669"/>
    <property type="project" value="UniProtKB-UniRule"/>
</dbReference>